<evidence type="ECO:0000256" key="1">
    <source>
        <dbReference type="ARBA" id="ARBA00004477"/>
    </source>
</evidence>
<evidence type="ECO:0000259" key="9">
    <source>
        <dbReference type="PROSITE" id="PS50845"/>
    </source>
</evidence>
<organism evidence="10 11">
    <name type="scientific">Kingdonia uniflora</name>
    <dbReference type="NCBI Taxonomy" id="39325"/>
    <lineage>
        <taxon>Eukaryota</taxon>
        <taxon>Viridiplantae</taxon>
        <taxon>Streptophyta</taxon>
        <taxon>Embryophyta</taxon>
        <taxon>Tracheophyta</taxon>
        <taxon>Spermatophyta</taxon>
        <taxon>Magnoliopsida</taxon>
        <taxon>Ranunculales</taxon>
        <taxon>Circaeasteraceae</taxon>
        <taxon>Kingdonia</taxon>
    </lineage>
</organism>
<dbReference type="OrthoDB" id="10058185at2759"/>
<reference evidence="10 11" key="1">
    <citation type="journal article" date="2020" name="IScience">
        <title>Genome Sequencing of the Endangered Kingdonia uniflora (Circaeasteraceae, Ranunculales) Reveals Potential Mechanisms of Evolutionary Specialization.</title>
        <authorList>
            <person name="Sun Y."/>
            <person name="Deng T."/>
            <person name="Zhang A."/>
            <person name="Moore M.J."/>
            <person name="Landis J.B."/>
            <person name="Lin N."/>
            <person name="Zhang H."/>
            <person name="Zhang X."/>
            <person name="Huang J."/>
            <person name="Zhang X."/>
            <person name="Sun H."/>
            <person name="Wang H."/>
        </authorList>
    </citation>
    <scope>NUCLEOTIDE SEQUENCE [LARGE SCALE GENOMIC DNA]</scope>
    <source>
        <strain evidence="10">TB1705</strain>
        <tissue evidence="10">Leaf</tissue>
    </source>
</reference>
<evidence type="ECO:0000313" key="11">
    <source>
        <dbReference type="Proteomes" id="UP000541444"/>
    </source>
</evidence>
<dbReference type="Proteomes" id="UP000541444">
    <property type="component" value="Unassembled WGS sequence"/>
</dbReference>
<dbReference type="Pfam" id="PF01073">
    <property type="entry name" value="3Beta_HSD"/>
    <property type="match status" value="1"/>
</dbReference>
<accession>A0A7J7MCH0</accession>
<dbReference type="AlphaFoldDB" id="A0A7J7MCH0"/>
<gene>
    <name evidence="10" type="ORF">GIB67_035506</name>
</gene>
<evidence type="ECO:0000256" key="6">
    <source>
        <dbReference type="ARBA" id="ARBA00023002"/>
    </source>
</evidence>
<keyword evidence="6" id="KW-0560">Oxidoreductase</keyword>
<dbReference type="SUPFAM" id="SSF51735">
    <property type="entry name" value="NAD(P)-binding Rossmann-fold domains"/>
    <property type="match status" value="1"/>
</dbReference>
<keyword evidence="7 8" id="KW-0472">Membrane</keyword>
<dbReference type="GO" id="GO:0006694">
    <property type="term" value="P:steroid biosynthetic process"/>
    <property type="evidence" value="ECO:0007669"/>
    <property type="project" value="InterPro"/>
</dbReference>
<dbReference type="PANTHER" id="PTHR43245:SF51">
    <property type="entry name" value="SHORT CHAIN DEHYDROGENASE_REDUCTASE FAMILY 42E, MEMBER 2"/>
    <property type="match status" value="1"/>
</dbReference>
<evidence type="ECO:0000256" key="2">
    <source>
        <dbReference type="ARBA" id="ARBA00009219"/>
    </source>
</evidence>
<evidence type="ECO:0000256" key="7">
    <source>
        <dbReference type="ARBA" id="ARBA00023136"/>
    </source>
</evidence>
<keyword evidence="4 8" id="KW-0256">Endoplasmic reticulum</keyword>
<dbReference type="PANTHER" id="PTHR43245">
    <property type="entry name" value="BIFUNCTIONAL POLYMYXIN RESISTANCE PROTEIN ARNA"/>
    <property type="match status" value="1"/>
</dbReference>
<sequence length="578" mass="63850">MAIEGNPKTCVVLSGRSLIGKSLVSKLLKSETWIVRIADSAPSLYLDLKETNNSILSQAISSDRASYFQVDVRDKSQLITAIEGSSVVFHLEATDLSSSDFYLQYLITVQGTRNVINVCRECKVKSLIYNSSADVVFDGIHDIQNGDESLQYPRKFEDMLSDLKAQAETLVLLSSGDSGLLTCALRPSNAFGPDDTHLVPLLLSGANSGLAKFIIGNGENMCDFTYVDNIAHASICAEKALRSTNTSAAGKAFFITNLEPMKFWEFASMILEGLGYQSPSIHLPARLFSFFLRLANYVQGKLGYHFNAHSLLNPAIVQLHSRTRTFNCSKAQTHIGYSPVVSLEEGVTLTVESFSYLAEDSPYTRYCNNSEPSKVDKLLGSGTVAEILLWRDEKKTFNYCLAMLMLYNWFLLSERTFISSTAKLLLLISVILFGHGILPSSLCWNRFGFTIQQLSPSHFEVSVISMNYILASLASSWNRLMQTLKSFAQTGDCNIFFKAAISLYLAKILLSLSFSTVIGVGLVFAFTAFFTYEQYEEEVNRVTKVSLNGVKKLTRSLIKSLPVSVTSFLHSLPSVGSG</sequence>
<dbReference type="PROSITE" id="PS50845">
    <property type="entry name" value="RETICULON"/>
    <property type="match status" value="1"/>
</dbReference>
<keyword evidence="3 8" id="KW-0812">Transmembrane</keyword>
<comment type="caution">
    <text evidence="10">The sequence shown here is derived from an EMBL/GenBank/DDBJ whole genome shotgun (WGS) entry which is preliminary data.</text>
</comment>
<keyword evidence="5 8" id="KW-1133">Transmembrane helix</keyword>
<comment type="subcellular location">
    <subcellularLocation>
        <location evidence="1 8">Endoplasmic reticulum membrane</location>
        <topology evidence="1 8">Multi-pass membrane protein</topology>
    </subcellularLocation>
</comment>
<evidence type="ECO:0000256" key="8">
    <source>
        <dbReference type="RuleBase" id="RU363132"/>
    </source>
</evidence>
<dbReference type="GO" id="GO:0005789">
    <property type="term" value="C:endoplasmic reticulum membrane"/>
    <property type="evidence" value="ECO:0007669"/>
    <property type="project" value="UniProtKB-SubCell"/>
</dbReference>
<dbReference type="InterPro" id="IPR036291">
    <property type="entry name" value="NAD(P)-bd_dom_sf"/>
</dbReference>
<dbReference type="GO" id="GO:0016616">
    <property type="term" value="F:oxidoreductase activity, acting on the CH-OH group of donors, NAD or NADP as acceptor"/>
    <property type="evidence" value="ECO:0007669"/>
    <property type="project" value="InterPro"/>
</dbReference>
<comment type="similarity">
    <text evidence="2">Belongs to the 3-beta-HSD family.</text>
</comment>
<dbReference type="InterPro" id="IPR002225">
    <property type="entry name" value="3Beta_OHSteriod_DH/Estase"/>
</dbReference>
<dbReference type="Pfam" id="PF02453">
    <property type="entry name" value="Reticulon"/>
    <property type="match status" value="1"/>
</dbReference>
<dbReference type="InterPro" id="IPR003388">
    <property type="entry name" value="Reticulon"/>
</dbReference>
<evidence type="ECO:0000256" key="5">
    <source>
        <dbReference type="ARBA" id="ARBA00022989"/>
    </source>
</evidence>
<proteinExistence type="inferred from homology"/>
<feature type="transmembrane region" description="Helical" evidence="8">
    <location>
        <begin position="508"/>
        <end position="532"/>
    </location>
</feature>
<evidence type="ECO:0000313" key="10">
    <source>
        <dbReference type="EMBL" id="KAF6152438.1"/>
    </source>
</evidence>
<evidence type="ECO:0000256" key="4">
    <source>
        <dbReference type="ARBA" id="ARBA00022824"/>
    </source>
</evidence>
<protein>
    <recommendedName>
        <fullName evidence="8">Reticulon-like protein</fullName>
    </recommendedName>
</protein>
<feature type="domain" description="Reticulon" evidence="9">
    <location>
        <begin position="384"/>
        <end position="562"/>
    </location>
</feature>
<dbReference type="Gene3D" id="3.40.50.720">
    <property type="entry name" value="NAD(P)-binding Rossmann-like Domain"/>
    <property type="match status" value="1"/>
</dbReference>
<feature type="transmembrane region" description="Helical" evidence="8">
    <location>
        <begin position="424"/>
        <end position="447"/>
    </location>
</feature>
<dbReference type="EMBL" id="JACGCM010001629">
    <property type="protein sequence ID" value="KAF6152438.1"/>
    <property type="molecule type" value="Genomic_DNA"/>
</dbReference>
<dbReference type="InterPro" id="IPR050177">
    <property type="entry name" value="Lipid_A_modif_metabolic_enz"/>
</dbReference>
<keyword evidence="11" id="KW-1185">Reference proteome</keyword>
<name>A0A7J7MCH0_9MAGN</name>
<evidence type="ECO:0000256" key="3">
    <source>
        <dbReference type="ARBA" id="ARBA00022692"/>
    </source>
</evidence>